<evidence type="ECO:0000256" key="4">
    <source>
        <dbReference type="ARBA" id="ARBA00022968"/>
    </source>
</evidence>
<dbReference type="AlphaFoldDB" id="A0A7N0VID5"/>
<proteinExistence type="inferred from homology"/>
<organism evidence="7 8">
    <name type="scientific">Kalanchoe fedtschenkoi</name>
    <name type="common">Lavender scallops</name>
    <name type="synonym">South American air plant</name>
    <dbReference type="NCBI Taxonomy" id="63787"/>
    <lineage>
        <taxon>Eukaryota</taxon>
        <taxon>Viridiplantae</taxon>
        <taxon>Streptophyta</taxon>
        <taxon>Embryophyta</taxon>
        <taxon>Tracheophyta</taxon>
        <taxon>Spermatophyta</taxon>
        <taxon>Magnoliopsida</taxon>
        <taxon>eudicotyledons</taxon>
        <taxon>Gunneridae</taxon>
        <taxon>Pentapetalae</taxon>
        <taxon>Saxifragales</taxon>
        <taxon>Crassulaceae</taxon>
        <taxon>Kalanchoe</taxon>
    </lineage>
</organism>
<dbReference type="OMA" id="MMHPNIS"/>
<comment type="subcellular location">
    <subcellularLocation>
        <location evidence="1">Golgi apparatus membrane</location>
        <topology evidence="1">Single-pass type II membrane protein</topology>
    </subcellularLocation>
</comment>
<dbReference type="InterPro" id="IPR004263">
    <property type="entry name" value="Exostosin"/>
</dbReference>
<dbReference type="InterPro" id="IPR040911">
    <property type="entry name" value="Exostosin_GT47"/>
</dbReference>
<evidence type="ECO:0000313" key="8">
    <source>
        <dbReference type="Proteomes" id="UP000594263"/>
    </source>
</evidence>
<dbReference type="EnsemblPlants" id="Kaladp0867s0020.1.v1.1">
    <property type="protein sequence ID" value="Kaladp0867s0020.1.v1.1"/>
    <property type="gene ID" value="Kaladp0867s0020.v1.1"/>
</dbReference>
<keyword evidence="4" id="KW-0812">Transmembrane</keyword>
<evidence type="ECO:0000256" key="1">
    <source>
        <dbReference type="ARBA" id="ARBA00004323"/>
    </source>
</evidence>
<protein>
    <recommendedName>
        <fullName evidence="6">Exostosin GT47 domain-containing protein</fullName>
    </recommendedName>
</protein>
<dbReference type="PANTHER" id="PTHR11062">
    <property type="entry name" value="EXOSTOSIN HEPARAN SULFATE GLYCOSYLTRANSFERASE -RELATED"/>
    <property type="match status" value="1"/>
</dbReference>
<keyword evidence="3" id="KW-0328">Glycosyltransferase</keyword>
<evidence type="ECO:0000256" key="2">
    <source>
        <dbReference type="ARBA" id="ARBA00010271"/>
    </source>
</evidence>
<dbReference type="Proteomes" id="UP000594263">
    <property type="component" value="Unplaced"/>
</dbReference>
<dbReference type="Pfam" id="PF03016">
    <property type="entry name" value="Exostosin_GT47"/>
    <property type="match status" value="2"/>
</dbReference>
<feature type="domain" description="Exostosin GT47" evidence="6">
    <location>
        <begin position="226"/>
        <end position="327"/>
    </location>
</feature>
<evidence type="ECO:0000256" key="5">
    <source>
        <dbReference type="ARBA" id="ARBA00023034"/>
    </source>
</evidence>
<dbReference type="Gramene" id="Kaladp0867s0020.1.v1.1">
    <property type="protein sequence ID" value="Kaladp0867s0020.1.v1.1"/>
    <property type="gene ID" value="Kaladp0867s0020.v1.1"/>
</dbReference>
<evidence type="ECO:0000313" key="7">
    <source>
        <dbReference type="EnsemblPlants" id="Kaladp0867s0020.1.v1.1"/>
    </source>
</evidence>
<reference evidence="7" key="1">
    <citation type="submission" date="2021-01" db="UniProtKB">
        <authorList>
            <consortium name="EnsemblPlants"/>
        </authorList>
    </citation>
    <scope>IDENTIFICATION</scope>
</reference>
<accession>A0A7N0VID5</accession>
<evidence type="ECO:0000259" key="6">
    <source>
        <dbReference type="Pfam" id="PF03016"/>
    </source>
</evidence>
<dbReference type="PANTHER" id="PTHR11062:SF48">
    <property type="entry name" value="OJ1485_B09.5 PROTEIN"/>
    <property type="match status" value="1"/>
</dbReference>
<keyword evidence="5" id="KW-0333">Golgi apparatus</keyword>
<dbReference type="GO" id="GO:0000139">
    <property type="term" value="C:Golgi membrane"/>
    <property type="evidence" value="ECO:0007669"/>
    <property type="project" value="UniProtKB-SubCell"/>
</dbReference>
<keyword evidence="4" id="KW-0735">Signal-anchor</keyword>
<feature type="domain" description="Exostosin GT47" evidence="6">
    <location>
        <begin position="44"/>
        <end position="224"/>
    </location>
</feature>
<keyword evidence="8" id="KW-1185">Reference proteome</keyword>
<comment type="similarity">
    <text evidence="2">Belongs to the glycosyltransferase 47 family.</text>
</comment>
<evidence type="ECO:0000256" key="3">
    <source>
        <dbReference type="ARBA" id="ARBA00022676"/>
    </source>
</evidence>
<keyword evidence="3" id="KW-0808">Transferase</keyword>
<sequence length="396" mass="45663">MIGRAALSVAFFLVILISISAYIGTIDLRSLQFHPYPQIASCHSPLRVFMYDLPPRFHVGMLGYAEPDDAPLTYQNLPRWRWTSGLKKQHSVEYWMMAYLQYAAAGGGTERMAAVRVSDPRSADVFFVPFFSSLSLNTHGHNMTDPAAEVDRQLQIDILKFLEQSEYWERSGGRDHVIPVHHPNAFRFLRQQVNASVLIVADFGRCPKSMSNLRKDVVAPYVHEGVVRAKLVSILSGYDDVHYEQSYASEESIKASMQGMRSSKYCLHPAGDTPSSDRLFDAIVSHCVPVVVSDQIELPFEEELDYTDFSIFFSVKEALEPGYMVKQLREFPKEKWTEMWKRLKNESRHYEYQNPPKKGDATDMIWKQVRNKLPETRLAVHRSHGLKIPDWWDRRR</sequence>
<name>A0A7N0VID5_KALFE</name>
<dbReference type="GO" id="GO:0016757">
    <property type="term" value="F:glycosyltransferase activity"/>
    <property type="evidence" value="ECO:0007669"/>
    <property type="project" value="UniProtKB-KW"/>
</dbReference>